<dbReference type="SUPFAM" id="SSF51726">
    <property type="entry name" value="UROD/MetE-like"/>
    <property type="match status" value="1"/>
</dbReference>
<dbReference type="EMBL" id="CP038804">
    <property type="protein sequence ID" value="UTY34509.1"/>
    <property type="molecule type" value="Genomic_DNA"/>
</dbReference>
<evidence type="ECO:0000313" key="2">
    <source>
        <dbReference type="EMBL" id="UTY34509.1"/>
    </source>
</evidence>
<dbReference type="RefSeq" id="WP_255817699.1">
    <property type="nucleotide sequence ID" value="NZ_CP038804.1"/>
</dbReference>
<reference evidence="2" key="1">
    <citation type="submission" date="2019-04" db="EMBL/GenBank/DDBJ databases">
        <title>Whole genome sequencing of oral phylogroup 2 treponemes.</title>
        <authorList>
            <person name="Chan Y."/>
            <person name="Zeng H.H."/>
            <person name="Yu X.L."/>
            <person name="Leung W.K."/>
            <person name="Watt R.M."/>
        </authorList>
    </citation>
    <scope>NUCLEOTIDE SEQUENCE</scope>
    <source>
        <strain evidence="2">OMZ 835</strain>
    </source>
</reference>
<feature type="domain" description="Uroporphyrinogen decarboxylase (URO-D)" evidence="1">
    <location>
        <begin position="10"/>
        <end position="342"/>
    </location>
</feature>
<evidence type="ECO:0000259" key="1">
    <source>
        <dbReference type="Pfam" id="PF01208"/>
    </source>
</evidence>
<dbReference type="Proteomes" id="UP001058682">
    <property type="component" value="Chromosome"/>
</dbReference>
<protein>
    <submittedName>
        <fullName evidence="2">Methylcobamide--CoM methyltransferase</fullName>
    </submittedName>
</protein>
<accession>A0AAE9MUF8</accession>
<dbReference type="GO" id="GO:0006779">
    <property type="term" value="P:porphyrin-containing compound biosynthetic process"/>
    <property type="evidence" value="ECO:0007669"/>
    <property type="project" value="InterPro"/>
</dbReference>
<dbReference type="Pfam" id="PF01208">
    <property type="entry name" value="URO-D"/>
    <property type="match status" value="1"/>
</dbReference>
<dbReference type="PANTHER" id="PTHR47099:SF1">
    <property type="entry name" value="METHYLCOBAMIDE:COM METHYLTRANSFERASE MTBA"/>
    <property type="match status" value="1"/>
</dbReference>
<evidence type="ECO:0000313" key="3">
    <source>
        <dbReference type="Proteomes" id="UP001058682"/>
    </source>
</evidence>
<proteinExistence type="predicted"/>
<dbReference type="AlphaFoldDB" id="A0AAE9MUF8"/>
<name>A0AAE9MUF8_9SPIR</name>
<dbReference type="Gene3D" id="3.20.20.210">
    <property type="match status" value="1"/>
</dbReference>
<sequence length="359" mass="40402">MYKEFKDEMTPKERMEAFASHKPIDRLPVVPDMGVTMAGFTGHTTNDYYTSSDVMAETEVALFKRFRHEGVGISTTLRGMAEAMGSVLNYPYDNITNLKEPVVKTEEDIDKLKPVNPNKDGKLPILLEALCKIRDKIGDVADIGASMTAPFTVAASVLGTEVLLRWIIKKPEALHHLMKIITANNREYIKALGKLGFGTGFCDPVSSSSILKLEQYREFSLPYFKENVQDVIKYCGSHPTVHICGKSRELWEDVMETGIGNFSIDNCEDLEEAKAVMGHKVMITGNVPPVDVMYLGNEEDIRKSVRDCVKKCWDNTCGYILSTGCQIPKGTKIENIDAFMKWGRYYAHMPIDKNRFDED</sequence>
<dbReference type="GO" id="GO:0008168">
    <property type="term" value="F:methyltransferase activity"/>
    <property type="evidence" value="ECO:0007669"/>
    <property type="project" value="UniProtKB-KW"/>
</dbReference>
<dbReference type="PANTHER" id="PTHR47099">
    <property type="entry name" value="METHYLCOBAMIDE:COM METHYLTRANSFERASE MTBA"/>
    <property type="match status" value="1"/>
</dbReference>
<organism evidence="2 3">
    <name type="scientific">Treponema putidum</name>
    <dbReference type="NCBI Taxonomy" id="221027"/>
    <lineage>
        <taxon>Bacteria</taxon>
        <taxon>Pseudomonadati</taxon>
        <taxon>Spirochaetota</taxon>
        <taxon>Spirochaetia</taxon>
        <taxon>Spirochaetales</taxon>
        <taxon>Treponemataceae</taxon>
        <taxon>Treponema</taxon>
    </lineage>
</organism>
<dbReference type="InterPro" id="IPR000257">
    <property type="entry name" value="Uroporphyrinogen_deCOase"/>
</dbReference>
<dbReference type="GO" id="GO:0004853">
    <property type="term" value="F:uroporphyrinogen decarboxylase activity"/>
    <property type="evidence" value="ECO:0007669"/>
    <property type="project" value="InterPro"/>
</dbReference>
<gene>
    <name evidence="2" type="ORF">E4N74_11220</name>
</gene>
<dbReference type="GO" id="GO:0032259">
    <property type="term" value="P:methylation"/>
    <property type="evidence" value="ECO:0007669"/>
    <property type="project" value="UniProtKB-KW"/>
</dbReference>
<dbReference type="InterPro" id="IPR052024">
    <property type="entry name" value="Methanogen_methyltrans"/>
</dbReference>
<keyword evidence="2" id="KW-0808">Transferase</keyword>
<dbReference type="CDD" id="cd03465">
    <property type="entry name" value="URO-D_like"/>
    <property type="match status" value="1"/>
</dbReference>
<dbReference type="InterPro" id="IPR038071">
    <property type="entry name" value="UROD/MetE-like_sf"/>
</dbReference>
<keyword evidence="2" id="KW-0489">Methyltransferase</keyword>